<name>V2Y0B5_9FIRM</name>
<dbReference type="PROSITE" id="PS50983">
    <property type="entry name" value="FE_B12_PBP"/>
    <property type="match status" value="1"/>
</dbReference>
<keyword evidence="2" id="KW-0175">Coiled coil</keyword>
<comment type="caution">
    <text evidence="5">The sequence shown here is derived from an EMBL/GenBank/DDBJ whole genome shotgun (WGS) entry which is preliminary data.</text>
</comment>
<gene>
    <name evidence="5" type="ORF">GCWU0000282_002548</name>
</gene>
<organism evidence="5 6">
    <name type="scientific">Catonella morbi ATCC 51271</name>
    <dbReference type="NCBI Taxonomy" id="592026"/>
    <lineage>
        <taxon>Bacteria</taxon>
        <taxon>Bacillati</taxon>
        <taxon>Bacillota</taxon>
        <taxon>Clostridia</taxon>
        <taxon>Lachnospirales</taxon>
        <taxon>Lachnospiraceae</taxon>
        <taxon>Catonella</taxon>
    </lineage>
</organism>
<dbReference type="PANTHER" id="PTHR30535">
    <property type="entry name" value="VITAMIN B12-BINDING PROTEIN"/>
    <property type="match status" value="1"/>
</dbReference>
<dbReference type="SUPFAM" id="SSF53807">
    <property type="entry name" value="Helical backbone' metal receptor"/>
    <property type="match status" value="1"/>
</dbReference>
<dbReference type="InterPro" id="IPR050902">
    <property type="entry name" value="ABC_Transporter_SBP"/>
</dbReference>
<dbReference type="HOGENOM" id="CLU_038034_7_2_9"/>
<dbReference type="STRING" id="592026.GCWU0000282_002548"/>
<evidence type="ECO:0000259" key="4">
    <source>
        <dbReference type="PROSITE" id="PS50983"/>
    </source>
</evidence>
<evidence type="ECO:0000313" key="6">
    <source>
        <dbReference type="Proteomes" id="UP000018227"/>
    </source>
</evidence>
<dbReference type="Gene3D" id="3.40.50.1980">
    <property type="entry name" value="Nitrogenase molybdenum iron protein domain"/>
    <property type="match status" value="2"/>
</dbReference>
<proteinExistence type="inferred from homology"/>
<sequence length="342" mass="37861">MKINMKVISIMSLLALSLTISGCSNVKNNDKSTMSSSKSNMVMSKTSNDNEKNVVIENFGVTTTYDKVPERIVPLSYDAAQILVALGLEDKIVGVATAEGSYEDCLPEYRDKLSKLKVIVEGTPTFEVLLAEKPDFVYATVYSFGKYGVAPVEDFQKEKINFYCINGTYSAEPKFSDIHKDIEDLGRIFRKEDEAAKLIKDLKAREEALKADVKQTDVKIMAFDSGDKAALTSGKGIEDEMIKLAGGKNIFGDLNNAFEEVSFEEVAKRNPDIIIIHSYDVGNTTGTTEEKIESLKKNPALENVTAIKNNNFVVVKLVEVFPGLQIFDAAERLSKKIIEFSK</sequence>
<dbReference type="PANTHER" id="PTHR30535:SF7">
    <property type="entry name" value="IRON(III) DICITRATE-BINDING PROTEIN"/>
    <property type="match status" value="1"/>
</dbReference>
<feature type="signal peptide" evidence="3">
    <location>
        <begin position="1"/>
        <end position="26"/>
    </location>
</feature>
<dbReference type="EMBL" id="ACIL03000016">
    <property type="protein sequence ID" value="ESL02413.1"/>
    <property type="molecule type" value="Genomic_DNA"/>
</dbReference>
<feature type="domain" description="Fe/B12 periplasmic-binding" evidence="4">
    <location>
        <begin position="71"/>
        <end position="342"/>
    </location>
</feature>
<dbReference type="eggNOG" id="COG0614">
    <property type="taxonomic scope" value="Bacteria"/>
</dbReference>
<evidence type="ECO:0000313" key="5">
    <source>
        <dbReference type="EMBL" id="ESL02413.1"/>
    </source>
</evidence>
<dbReference type="PROSITE" id="PS51257">
    <property type="entry name" value="PROKAR_LIPOPROTEIN"/>
    <property type="match status" value="1"/>
</dbReference>
<accession>V2Y0B5</accession>
<evidence type="ECO:0000256" key="3">
    <source>
        <dbReference type="SAM" id="SignalP"/>
    </source>
</evidence>
<evidence type="ECO:0000256" key="2">
    <source>
        <dbReference type="SAM" id="Coils"/>
    </source>
</evidence>
<keyword evidence="6" id="KW-1185">Reference proteome</keyword>
<dbReference type="Pfam" id="PF01497">
    <property type="entry name" value="Peripla_BP_2"/>
    <property type="match status" value="1"/>
</dbReference>
<reference evidence="5 6" key="1">
    <citation type="submission" date="2013-06" db="EMBL/GenBank/DDBJ databases">
        <authorList>
            <person name="Weinstock G."/>
            <person name="Sodergren E."/>
            <person name="Clifton S."/>
            <person name="Fulton L."/>
            <person name="Fulton B."/>
            <person name="Courtney L."/>
            <person name="Fronick C."/>
            <person name="Harrison M."/>
            <person name="Strong C."/>
            <person name="Farmer C."/>
            <person name="Delahaunty K."/>
            <person name="Markovic C."/>
            <person name="Hall O."/>
            <person name="Minx P."/>
            <person name="Tomlinson C."/>
            <person name="Mitreva M."/>
            <person name="Nelson J."/>
            <person name="Hou S."/>
            <person name="Wollam A."/>
            <person name="Pepin K.H."/>
            <person name="Johnson M."/>
            <person name="Bhonagiri V."/>
            <person name="Nash W.E."/>
            <person name="Warren W."/>
            <person name="Chinwalla A."/>
            <person name="Mardis E.R."/>
            <person name="Wilson R.K."/>
        </authorList>
    </citation>
    <scope>NUCLEOTIDE SEQUENCE [LARGE SCALE GENOMIC DNA]</scope>
    <source>
        <strain evidence="5 6">ATCC 51271</strain>
    </source>
</reference>
<evidence type="ECO:0000256" key="1">
    <source>
        <dbReference type="ARBA" id="ARBA00008814"/>
    </source>
</evidence>
<dbReference type="Proteomes" id="UP000018227">
    <property type="component" value="Unassembled WGS sequence"/>
</dbReference>
<dbReference type="OrthoDB" id="89746at2"/>
<protein>
    <submittedName>
        <fullName evidence="5">Periplasmic binding protein</fullName>
    </submittedName>
</protein>
<dbReference type="AlphaFoldDB" id="V2Y0B5"/>
<dbReference type="InterPro" id="IPR002491">
    <property type="entry name" value="ABC_transptr_periplasmic_BD"/>
</dbReference>
<keyword evidence="3" id="KW-0732">Signal</keyword>
<dbReference type="RefSeq" id="WP_023355395.1">
    <property type="nucleotide sequence ID" value="NZ_KI535369.1"/>
</dbReference>
<comment type="similarity">
    <text evidence="1">Belongs to the bacterial solute-binding protein 8 family.</text>
</comment>
<feature type="chain" id="PRO_5039527757" evidence="3">
    <location>
        <begin position="27"/>
        <end position="342"/>
    </location>
</feature>
<feature type="coiled-coil region" evidence="2">
    <location>
        <begin position="192"/>
        <end position="219"/>
    </location>
</feature>